<dbReference type="GO" id="GO:0051225">
    <property type="term" value="P:spindle assembly"/>
    <property type="evidence" value="ECO:0007669"/>
    <property type="project" value="InterPro"/>
</dbReference>
<dbReference type="EMBL" id="KN122008">
    <property type="protein sequence ID" value="KFO34258.1"/>
    <property type="molecule type" value="Genomic_DNA"/>
</dbReference>
<dbReference type="GO" id="GO:0051301">
    <property type="term" value="P:cell division"/>
    <property type="evidence" value="ECO:0007669"/>
    <property type="project" value="UniProtKB-KW"/>
</dbReference>
<evidence type="ECO:0000256" key="7">
    <source>
        <dbReference type="ARBA" id="ARBA00023054"/>
    </source>
</evidence>
<evidence type="ECO:0000256" key="5">
    <source>
        <dbReference type="ARBA" id="ARBA00022701"/>
    </source>
</evidence>
<sequence length="290" mass="33212">METRKEKEAQVFEWLKEIFGDHLIPHYEVNPWTTEILYHPEEHNRVWDRDACLVIEDYKQKVNECESEAKHLQDLLMETVKVSPANLSSTGSRYLNALVDSAMAFGTKDTSLAGFIPAVNDLTTNFFFFLNPRPTANLFYQTKNEEHPLQLGKLERNLTAPLVLEKCLREDLKKAECYLSARRAKVDHRLQNKVFLRAKAEEFRFGVRAAEEQPSARGRHGCFSVPSVTSSAVREAGRAKGQTVPLKENLETYLDVMPNPSLAQVKIEEARGELDTFETELKRRVDTTEP</sequence>
<dbReference type="Pfam" id="PF25762">
    <property type="entry name" value="HAUS1"/>
    <property type="match status" value="1"/>
</dbReference>
<dbReference type="GO" id="GO:0005874">
    <property type="term" value="C:microtubule"/>
    <property type="evidence" value="ECO:0007669"/>
    <property type="project" value="UniProtKB-KW"/>
</dbReference>
<keyword evidence="4" id="KW-0132">Cell division</keyword>
<dbReference type="GO" id="GO:0005819">
    <property type="term" value="C:spindle"/>
    <property type="evidence" value="ECO:0007669"/>
    <property type="project" value="UniProtKB-SubCell"/>
</dbReference>
<keyword evidence="6" id="KW-0498">Mitosis</keyword>
<dbReference type="InterPro" id="IPR026243">
    <property type="entry name" value="HAUS1"/>
</dbReference>
<reference evidence="10 11" key="1">
    <citation type="submission" date="2013-11" db="EMBL/GenBank/DDBJ databases">
        <title>The Damaraland mole rat (Fukomys damarensis) genome and evolution of African mole rats.</title>
        <authorList>
            <person name="Gladyshev V.N."/>
            <person name="Fang X."/>
        </authorList>
    </citation>
    <scope>NUCLEOTIDE SEQUENCE [LARGE SCALE GENOMIC DNA]</scope>
    <source>
        <tissue evidence="10">Liver</tissue>
    </source>
</reference>
<keyword evidence="11" id="KW-1185">Reference proteome</keyword>
<keyword evidence="7" id="KW-0175">Coiled coil</keyword>
<dbReference type="GO" id="GO:0005829">
    <property type="term" value="C:cytosol"/>
    <property type="evidence" value="ECO:0007669"/>
    <property type="project" value="TreeGrafter"/>
</dbReference>
<accession>A0A091DUW7</accession>
<evidence type="ECO:0000313" key="11">
    <source>
        <dbReference type="Proteomes" id="UP000028990"/>
    </source>
</evidence>
<dbReference type="GO" id="GO:0070652">
    <property type="term" value="C:HAUS complex"/>
    <property type="evidence" value="ECO:0007669"/>
    <property type="project" value="InterPro"/>
</dbReference>
<keyword evidence="8" id="KW-0206">Cytoskeleton</keyword>
<keyword evidence="5" id="KW-0493">Microtubule</keyword>
<evidence type="ECO:0000256" key="9">
    <source>
        <dbReference type="ARBA" id="ARBA00023306"/>
    </source>
</evidence>
<dbReference type="Proteomes" id="UP000028990">
    <property type="component" value="Unassembled WGS sequence"/>
</dbReference>
<evidence type="ECO:0000256" key="6">
    <source>
        <dbReference type="ARBA" id="ARBA00022776"/>
    </source>
</evidence>
<keyword evidence="3" id="KW-0963">Cytoplasm</keyword>
<dbReference type="AlphaFoldDB" id="A0A091DUW7"/>
<gene>
    <name evidence="10" type="ORF">H920_04387</name>
</gene>
<dbReference type="GO" id="GO:0007098">
    <property type="term" value="P:centrosome cycle"/>
    <property type="evidence" value="ECO:0007669"/>
    <property type="project" value="TreeGrafter"/>
</dbReference>
<organism evidence="10 11">
    <name type="scientific">Fukomys damarensis</name>
    <name type="common">Damaraland mole rat</name>
    <name type="synonym">Cryptomys damarensis</name>
    <dbReference type="NCBI Taxonomy" id="885580"/>
    <lineage>
        <taxon>Eukaryota</taxon>
        <taxon>Metazoa</taxon>
        <taxon>Chordata</taxon>
        <taxon>Craniata</taxon>
        <taxon>Vertebrata</taxon>
        <taxon>Euteleostomi</taxon>
        <taxon>Mammalia</taxon>
        <taxon>Eutheria</taxon>
        <taxon>Euarchontoglires</taxon>
        <taxon>Glires</taxon>
        <taxon>Rodentia</taxon>
        <taxon>Hystricomorpha</taxon>
        <taxon>Bathyergidae</taxon>
        <taxon>Fukomys</taxon>
    </lineage>
</organism>
<evidence type="ECO:0000256" key="4">
    <source>
        <dbReference type="ARBA" id="ARBA00022618"/>
    </source>
</evidence>
<keyword evidence="9" id="KW-0131">Cell cycle</keyword>
<proteinExistence type="inferred from homology"/>
<dbReference type="PANTHER" id="PTHR31570:SF1">
    <property type="entry name" value="HAUS AUGMIN-LIKE COMPLEX SUBUNIT 1"/>
    <property type="match status" value="1"/>
</dbReference>
<comment type="subcellular location">
    <subcellularLocation>
        <location evidence="1">Cytoplasm</location>
        <location evidence="1">Cytoskeleton</location>
        <location evidence="1">Spindle</location>
    </subcellularLocation>
</comment>
<evidence type="ECO:0000256" key="1">
    <source>
        <dbReference type="ARBA" id="ARBA00004186"/>
    </source>
</evidence>
<evidence type="ECO:0000313" key="10">
    <source>
        <dbReference type="EMBL" id="KFO34258.1"/>
    </source>
</evidence>
<evidence type="ECO:0000256" key="8">
    <source>
        <dbReference type="ARBA" id="ARBA00023212"/>
    </source>
</evidence>
<evidence type="ECO:0000256" key="3">
    <source>
        <dbReference type="ARBA" id="ARBA00022490"/>
    </source>
</evidence>
<protein>
    <submittedName>
        <fullName evidence="10">HAUS augmin-like complex subunit 1</fullName>
    </submittedName>
</protein>
<evidence type="ECO:0000256" key="2">
    <source>
        <dbReference type="ARBA" id="ARBA00005479"/>
    </source>
</evidence>
<comment type="similarity">
    <text evidence="2">Belongs to the HAUS1 family.</text>
</comment>
<name>A0A091DUW7_FUKDA</name>
<dbReference type="PRINTS" id="PR02087">
    <property type="entry name" value="HAUSAUGMINL1"/>
</dbReference>
<dbReference type="PANTHER" id="PTHR31570">
    <property type="entry name" value="HAUS AUGMIN-LIKE COMPLEX SUBUNIT 1"/>
    <property type="match status" value="1"/>
</dbReference>